<feature type="compositionally biased region" description="Pro residues" evidence="4">
    <location>
        <begin position="315"/>
        <end position="324"/>
    </location>
</feature>
<feature type="region of interest" description="Disordered" evidence="4">
    <location>
        <begin position="1"/>
        <end position="20"/>
    </location>
</feature>
<dbReference type="Proteomes" id="UP000054558">
    <property type="component" value="Unassembled WGS sequence"/>
</dbReference>
<feature type="compositionally biased region" description="Gly residues" evidence="4">
    <location>
        <begin position="421"/>
        <end position="435"/>
    </location>
</feature>
<sequence length="989" mass="106800">MAGVAKRFGSIGAVPGQGPVRRIPGGLSSWVSKGKFSAARRRDGDAQTAAGVKGYVRSKWEEGPWEAGAGISQTGASEMPDNSPRIPSRSPSLRGSVRAEGVESQPTEAARPSSAQTRESKASPNGKQKTVNGANSRSHVNSAVTKASISGGSAREPTRAPNGNPIGFELVTVGGKHAGGAPRLDASERKLRNSAHSLQNESSEEGGADAPSSIEASSTATPFAVSNPAPNPVVNQVLNGAPVAVPNLTRNQIPTPAPNPVRRKWEELLPEPPKLLEPEVKPQISLAAVTEALTSAAAEQEESRRKWEQEVALPPKEPPPPPPQKIQKSRLAAILSSERGALERDVPSQGGGIERGSPWGGGDPWADGPPVRQGLHFFKDGFEHAEVDPEIRERQIAQWLSNSGVAGRKRGEESSPWGESSGLGRGLGSGLGSGSEGNLERRSLSQGRVNGDGFGAAGRRLEKGPFSGTRGSGSGLSPRLGSGSQSDPGAGHEGERPQARRQLGRAERGSSFGIEREAASRLRQERGNERPRERLRSGPSESGFSPEFGGNLESEVSDGYRGTGLDRRRQFEPSESGLSHGSRSGSASGFLDGYRDERIPSPRQPRGVESGFRRRVDENDEGQFEGYGSRKGESRPSGPGSGQWESDSWQGLAKEVEEESPFGPSEDAFKRRTRNRSRFPTVEVDRDSWLLGGPRPNSTKREDDALTEPGYPANPDLEEGVVEEASDLIGGREFVRVRLPRQDDNPVDVADLHQAIMQRDFSRLWWLVEQKGADVNQLDDRILGYYTTALHVACEIGDPTMVIRLIENGARADIADEFGRFPIVSALIGKEGYVTKMAVIEALLQTGVGVQQRNPLNGKLPIHYSVIGPSDVIVYLKSKGANLDAKDLEGRTPLHDALEVQDPNDPAFRNVEYLLGLGARPNSVDKQGKTPLHIAAERHEYVRCKELLRWKANVNARDRSGRTPMRYVRPQPYGEDSIISLFQRFRGHL</sequence>
<dbReference type="EMBL" id="DF237185">
    <property type="protein sequence ID" value="GAQ85458.1"/>
    <property type="molecule type" value="Genomic_DNA"/>
</dbReference>
<dbReference type="InterPro" id="IPR050776">
    <property type="entry name" value="Ank_Repeat/CDKN_Inhibitor"/>
</dbReference>
<keyword evidence="2 3" id="KW-0040">ANK repeat</keyword>
<feature type="region of interest" description="Disordered" evidence="4">
    <location>
        <begin position="687"/>
        <end position="717"/>
    </location>
</feature>
<gene>
    <name evidence="5" type="ORF">KFL_002360100</name>
</gene>
<feature type="region of interest" description="Disordered" evidence="4">
    <location>
        <begin position="295"/>
        <end position="377"/>
    </location>
</feature>
<dbReference type="PANTHER" id="PTHR24201:SF16">
    <property type="entry name" value="ANKYRIN-1-LIKE-RELATED"/>
    <property type="match status" value="1"/>
</dbReference>
<dbReference type="AlphaFoldDB" id="A0A0U9HK33"/>
<feature type="compositionally biased region" description="Basic and acidic residues" evidence="4">
    <location>
        <begin position="490"/>
        <end position="536"/>
    </location>
</feature>
<evidence type="ECO:0000313" key="6">
    <source>
        <dbReference type="Proteomes" id="UP000054558"/>
    </source>
</evidence>
<feature type="region of interest" description="Disordered" evidence="4">
    <location>
        <begin position="398"/>
        <end position="674"/>
    </location>
</feature>
<evidence type="ECO:0000256" key="2">
    <source>
        <dbReference type="ARBA" id="ARBA00023043"/>
    </source>
</evidence>
<keyword evidence="6" id="KW-1185">Reference proteome</keyword>
<dbReference type="Pfam" id="PF12796">
    <property type="entry name" value="Ank_2"/>
    <property type="match status" value="1"/>
</dbReference>
<protein>
    <submittedName>
        <fullName evidence="5">Uncharacterized protein</fullName>
    </submittedName>
</protein>
<organism evidence="5 6">
    <name type="scientific">Klebsormidium nitens</name>
    <name type="common">Green alga</name>
    <name type="synonym">Ulothrix nitens</name>
    <dbReference type="NCBI Taxonomy" id="105231"/>
    <lineage>
        <taxon>Eukaryota</taxon>
        <taxon>Viridiplantae</taxon>
        <taxon>Streptophyta</taxon>
        <taxon>Klebsormidiophyceae</taxon>
        <taxon>Klebsormidiales</taxon>
        <taxon>Klebsormidiaceae</taxon>
        <taxon>Klebsormidium</taxon>
    </lineage>
</organism>
<dbReference type="STRING" id="105231.A0A0U9HK33"/>
<feature type="repeat" description="ANK" evidence="3">
    <location>
        <begin position="889"/>
        <end position="926"/>
    </location>
</feature>
<feature type="compositionally biased region" description="Low complexity" evidence="4">
    <location>
        <begin position="475"/>
        <end position="484"/>
    </location>
</feature>
<dbReference type="OrthoDB" id="194358at2759"/>
<feature type="compositionally biased region" description="Low complexity" evidence="4">
    <location>
        <begin position="83"/>
        <end position="96"/>
    </location>
</feature>
<dbReference type="SUPFAM" id="SSF48403">
    <property type="entry name" value="Ankyrin repeat"/>
    <property type="match status" value="1"/>
</dbReference>
<evidence type="ECO:0000256" key="1">
    <source>
        <dbReference type="ARBA" id="ARBA00022737"/>
    </source>
</evidence>
<evidence type="ECO:0000313" key="5">
    <source>
        <dbReference type="EMBL" id="GAQ85458.1"/>
    </source>
</evidence>
<reference evidence="5 6" key="1">
    <citation type="journal article" date="2014" name="Nat. Commun.">
        <title>Klebsormidium flaccidum genome reveals primary factors for plant terrestrial adaptation.</title>
        <authorList>
            <person name="Hori K."/>
            <person name="Maruyama F."/>
            <person name="Fujisawa T."/>
            <person name="Togashi T."/>
            <person name="Yamamoto N."/>
            <person name="Seo M."/>
            <person name="Sato S."/>
            <person name="Yamada T."/>
            <person name="Mori H."/>
            <person name="Tajima N."/>
            <person name="Moriyama T."/>
            <person name="Ikeuchi M."/>
            <person name="Watanabe M."/>
            <person name="Wada H."/>
            <person name="Kobayashi K."/>
            <person name="Saito M."/>
            <person name="Masuda T."/>
            <person name="Sasaki-Sekimoto Y."/>
            <person name="Mashiguchi K."/>
            <person name="Awai K."/>
            <person name="Shimojima M."/>
            <person name="Masuda S."/>
            <person name="Iwai M."/>
            <person name="Nobusawa T."/>
            <person name="Narise T."/>
            <person name="Kondo S."/>
            <person name="Saito H."/>
            <person name="Sato R."/>
            <person name="Murakawa M."/>
            <person name="Ihara Y."/>
            <person name="Oshima-Yamada Y."/>
            <person name="Ohtaka K."/>
            <person name="Satoh M."/>
            <person name="Sonobe K."/>
            <person name="Ishii M."/>
            <person name="Ohtani R."/>
            <person name="Kanamori-Sato M."/>
            <person name="Honoki R."/>
            <person name="Miyazaki D."/>
            <person name="Mochizuki H."/>
            <person name="Umetsu J."/>
            <person name="Higashi K."/>
            <person name="Shibata D."/>
            <person name="Kamiya Y."/>
            <person name="Sato N."/>
            <person name="Nakamura Y."/>
            <person name="Tabata S."/>
            <person name="Ida S."/>
            <person name="Kurokawa K."/>
            <person name="Ohta H."/>
        </authorList>
    </citation>
    <scope>NUCLEOTIDE SEQUENCE [LARGE SCALE GENOMIC DNA]</scope>
    <source>
        <strain evidence="5 6">NIES-2285</strain>
    </source>
</reference>
<feature type="compositionally biased region" description="Gly residues" evidence="4">
    <location>
        <begin position="349"/>
        <end position="363"/>
    </location>
</feature>
<evidence type="ECO:0000256" key="4">
    <source>
        <dbReference type="SAM" id="MobiDB-lite"/>
    </source>
</evidence>
<dbReference type="PROSITE" id="PS50297">
    <property type="entry name" value="ANK_REP_REGION"/>
    <property type="match status" value="3"/>
</dbReference>
<accession>A0A0U9HK33</accession>
<dbReference type="PROSITE" id="PS50088">
    <property type="entry name" value="ANK_REPEAT"/>
    <property type="match status" value="3"/>
</dbReference>
<dbReference type="InterPro" id="IPR002110">
    <property type="entry name" value="Ankyrin_rpt"/>
</dbReference>
<dbReference type="Gene3D" id="1.25.40.20">
    <property type="entry name" value="Ankyrin repeat-containing domain"/>
    <property type="match status" value="1"/>
</dbReference>
<feature type="compositionally biased region" description="Polar residues" evidence="4">
    <location>
        <begin position="576"/>
        <end position="587"/>
    </location>
</feature>
<feature type="region of interest" description="Disordered" evidence="4">
    <location>
        <begin position="36"/>
        <end position="227"/>
    </location>
</feature>
<feature type="repeat" description="ANK" evidence="3">
    <location>
        <begin position="785"/>
        <end position="817"/>
    </location>
</feature>
<name>A0A0U9HK33_KLENI</name>
<feature type="compositionally biased region" description="Polar residues" evidence="4">
    <location>
        <begin position="113"/>
        <end position="151"/>
    </location>
</feature>
<dbReference type="Pfam" id="PF00023">
    <property type="entry name" value="Ank"/>
    <property type="match status" value="1"/>
</dbReference>
<proteinExistence type="predicted"/>
<keyword evidence="1" id="KW-0677">Repeat</keyword>
<feature type="repeat" description="ANK" evidence="3">
    <location>
        <begin position="927"/>
        <end position="959"/>
    </location>
</feature>
<evidence type="ECO:0000256" key="3">
    <source>
        <dbReference type="PROSITE-ProRule" id="PRU00023"/>
    </source>
</evidence>
<dbReference type="InterPro" id="IPR036770">
    <property type="entry name" value="Ankyrin_rpt-contain_sf"/>
</dbReference>
<dbReference type="SMART" id="SM00248">
    <property type="entry name" value="ANK"/>
    <property type="match status" value="4"/>
</dbReference>
<dbReference type="PANTHER" id="PTHR24201">
    <property type="entry name" value="ANK_REP_REGION DOMAIN-CONTAINING PROTEIN"/>
    <property type="match status" value="1"/>
</dbReference>